<dbReference type="Proteomes" id="UP000281553">
    <property type="component" value="Unassembled WGS sequence"/>
</dbReference>
<dbReference type="InterPro" id="IPR007856">
    <property type="entry name" value="SapB_1"/>
</dbReference>
<dbReference type="Gene3D" id="1.10.225.10">
    <property type="entry name" value="Saposin-like"/>
    <property type="match status" value="1"/>
</dbReference>
<accession>A0A3P7PGE1</accession>
<dbReference type="Pfam" id="PF03489">
    <property type="entry name" value="SapB_2"/>
    <property type="match status" value="1"/>
</dbReference>
<evidence type="ECO:0000256" key="2">
    <source>
        <dbReference type="ARBA" id="ARBA00023180"/>
    </source>
</evidence>
<dbReference type="InterPro" id="IPR011001">
    <property type="entry name" value="Saposin-like"/>
</dbReference>
<keyword evidence="5" id="KW-1185">Reference proteome</keyword>
<proteinExistence type="predicted"/>
<organism evidence="4 5">
    <name type="scientific">Dibothriocephalus latus</name>
    <name type="common">Fish tapeworm</name>
    <name type="synonym">Diphyllobothrium latum</name>
    <dbReference type="NCBI Taxonomy" id="60516"/>
    <lineage>
        <taxon>Eukaryota</taxon>
        <taxon>Metazoa</taxon>
        <taxon>Spiralia</taxon>
        <taxon>Lophotrochozoa</taxon>
        <taxon>Platyhelminthes</taxon>
        <taxon>Cestoda</taxon>
        <taxon>Eucestoda</taxon>
        <taxon>Diphyllobothriidea</taxon>
        <taxon>Diphyllobothriidae</taxon>
        <taxon>Dibothriocephalus</taxon>
    </lineage>
</organism>
<protein>
    <recommendedName>
        <fullName evidence="3">Saposin B-type domain-containing protein</fullName>
    </recommendedName>
</protein>
<dbReference type="InterPro" id="IPR051428">
    <property type="entry name" value="Sphingo_Act-Surfact_Prot"/>
</dbReference>
<dbReference type="PROSITE" id="PS50015">
    <property type="entry name" value="SAP_B"/>
    <property type="match status" value="1"/>
</dbReference>
<evidence type="ECO:0000313" key="4">
    <source>
        <dbReference type="EMBL" id="VDN19092.1"/>
    </source>
</evidence>
<keyword evidence="1" id="KW-1015">Disulfide bond</keyword>
<dbReference type="EMBL" id="UYRU01069876">
    <property type="protein sequence ID" value="VDN19092.1"/>
    <property type="molecule type" value="Genomic_DNA"/>
</dbReference>
<sequence length="127" mass="14247">MLCELVTNYLENELKNNKTVEEMKALVKKLCKFIPSYKMQCEDLVDSWTADILKWLVDGLPPHEICACEAIKTLSLPRASKFEQLNAICSEAKLCDGDTPFVAPMNTLRLRRPMLGGNPCTWGPSVA</sequence>
<dbReference type="AlphaFoldDB" id="A0A3P7PGE1"/>
<gene>
    <name evidence="4" type="ORF">DILT_LOCUS13342</name>
</gene>
<dbReference type="Pfam" id="PF05184">
    <property type="entry name" value="SapB_1"/>
    <property type="match status" value="1"/>
</dbReference>
<dbReference type="GO" id="GO:0006629">
    <property type="term" value="P:lipid metabolic process"/>
    <property type="evidence" value="ECO:0007669"/>
    <property type="project" value="InterPro"/>
</dbReference>
<evidence type="ECO:0000259" key="3">
    <source>
        <dbReference type="PROSITE" id="PS50015"/>
    </source>
</evidence>
<dbReference type="PANTHER" id="PTHR11480">
    <property type="entry name" value="SAPOSIN-RELATED"/>
    <property type="match status" value="1"/>
</dbReference>
<dbReference type="SUPFAM" id="SSF47862">
    <property type="entry name" value="Saposin"/>
    <property type="match status" value="1"/>
</dbReference>
<feature type="non-terminal residue" evidence="4">
    <location>
        <position position="127"/>
    </location>
</feature>
<keyword evidence="2" id="KW-0325">Glycoprotein</keyword>
<dbReference type="InterPro" id="IPR008138">
    <property type="entry name" value="SapB_2"/>
</dbReference>
<reference evidence="4 5" key="1">
    <citation type="submission" date="2018-11" db="EMBL/GenBank/DDBJ databases">
        <authorList>
            <consortium name="Pathogen Informatics"/>
        </authorList>
    </citation>
    <scope>NUCLEOTIDE SEQUENCE [LARGE SCALE GENOMIC DNA]</scope>
</reference>
<feature type="domain" description="Saposin B-type" evidence="3">
    <location>
        <begin position="1"/>
        <end position="93"/>
    </location>
</feature>
<dbReference type="InterPro" id="IPR008139">
    <property type="entry name" value="SaposinB_dom"/>
</dbReference>
<evidence type="ECO:0000256" key="1">
    <source>
        <dbReference type="ARBA" id="ARBA00023157"/>
    </source>
</evidence>
<name>A0A3P7PGE1_DIBLA</name>
<dbReference type="SMR" id="A0A3P7PGE1"/>
<evidence type="ECO:0000313" key="5">
    <source>
        <dbReference type="Proteomes" id="UP000281553"/>
    </source>
</evidence>
<dbReference type="OrthoDB" id="69496at2759"/>
<dbReference type="SMART" id="SM00741">
    <property type="entry name" value="SapB"/>
    <property type="match status" value="1"/>
</dbReference>